<dbReference type="EMBL" id="FPBX01000020">
    <property type="protein sequence ID" value="SFU78136.1"/>
    <property type="molecule type" value="Genomic_DNA"/>
</dbReference>
<evidence type="ECO:0000313" key="2">
    <source>
        <dbReference type="Proteomes" id="UP000183656"/>
    </source>
</evidence>
<keyword evidence="2" id="KW-1185">Reference proteome</keyword>
<dbReference type="Proteomes" id="UP000183656">
    <property type="component" value="Unassembled WGS sequence"/>
</dbReference>
<organism evidence="1 2">
    <name type="scientific">Paenacidovorax caeni</name>
    <dbReference type="NCBI Taxonomy" id="343013"/>
    <lineage>
        <taxon>Bacteria</taxon>
        <taxon>Pseudomonadati</taxon>
        <taxon>Pseudomonadota</taxon>
        <taxon>Betaproteobacteria</taxon>
        <taxon>Burkholderiales</taxon>
        <taxon>Comamonadaceae</taxon>
        <taxon>Paenacidovorax</taxon>
    </lineage>
</organism>
<gene>
    <name evidence="1" type="ORF">SAMN04489707_102063</name>
</gene>
<dbReference type="AlphaFoldDB" id="A0A1I7IYV1"/>
<protein>
    <submittedName>
        <fullName evidence="1">Uncharacterized protein</fullName>
    </submittedName>
</protein>
<sequence>MVEIYQRQAANSAARQCLCRPRADSAHAHDGYVGRTYAPGSLKAVQTLQPAKAALEIYFIGHGIRHLRRARRSLAAPAASDCG</sequence>
<accession>A0A1I7IYV1</accession>
<proteinExistence type="predicted"/>
<evidence type="ECO:0000313" key="1">
    <source>
        <dbReference type="EMBL" id="SFU78136.1"/>
    </source>
</evidence>
<name>A0A1I7IYV1_9BURK</name>
<reference evidence="1 2" key="1">
    <citation type="submission" date="2016-10" db="EMBL/GenBank/DDBJ databases">
        <authorList>
            <person name="de Groot N.N."/>
        </authorList>
    </citation>
    <scope>NUCLEOTIDE SEQUENCE [LARGE SCALE GENOMIC DNA]</scope>
    <source>
        <strain evidence="1 2">R-24608</strain>
    </source>
</reference>